<evidence type="ECO:0000256" key="1">
    <source>
        <dbReference type="SAM" id="Phobius"/>
    </source>
</evidence>
<dbReference type="InterPro" id="IPR002509">
    <property type="entry name" value="NODB_dom"/>
</dbReference>
<dbReference type="Gene3D" id="3.20.20.370">
    <property type="entry name" value="Glycoside hydrolase/deacetylase"/>
    <property type="match status" value="1"/>
</dbReference>
<keyword evidence="1" id="KW-0812">Transmembrane</keyword>
<evidence type="ECO:0000313" key="4">
    <source>
        <dbReference type="Proteomes" id="UP001499852"/>
    </source>
</evidence>
<accession>A0ABP9P7N6</accession>
<dbReference type="EMBL" id="BAABIA010000005">
    <property type="protein sequence ID" value="GAA5141736.1"/>
    <property type="molecule type" value="Genomic_DNA"/>
</dbReference>
<name>A0ABP9P7N6_9BACT</name>
<evidence type="ECO:0000259" key="2">
    <source>
        <dbReference type="PROSITE" id="PS51677"/>
    </source>
</evidence>
<dbReference type="PANTHER" id="PTHR10587">
    <property type="entry name" value="GLYCOSYL TRANSFERASE-RELATED"/>
    <property type="match status" value="1"/>
</dbReference>
<dbReference type="RefSeq" id="WP_345736848.1">
    <property type="nucleotide sequence ID" value="NZ_BAABIA010000005.1"/>
</dbReference>
<sequence length="276" mass="30230">MALPIPEQPADCRRENERRFVISLLPASGCVICLVTGHWGWALGIFCTTFLVIGYGSILPWVRWFGPHVSELSPEQTAAGQVWITVDDGPDPATTPAMLDLLDRYHAKAGFFLIGDKAARHPELVREMVRRGHLVGNHSQTHPAGSFWALRPTRMWAEVAGCQQTLTEILGQGPLWFRPPVGHHNLYLDPPLRALGLTMAIWNCRGFDGVVKDPQLILKLIARSLKPGAIILLHDGPASCVEVLEGTLRLLAARGLQAALPTPLQAASPPPRLEPT</sequence>
<dbReference type="CDD" id="cd10917">
    <property type="entry name" value="CE4_NodB_like_6s_7s"/>
    <property type="match status" value="1"/>
</dbReference>
<feature type="domain" description="NodB homology" evidence="2">
    <location>
        <begin position="80"/>
        <end position="259"/>
    </location>
</feature>
<dbReference type="SUPFAM" id="SSF88713">
    <property type="entry name" value="Glycoside hydrolase/deacetylase"/>
    <property type="match status" value="1"/>
</dbReference>
<keyword evidence="1" id="KW-0472">Membrane</keyword>
<dbReference type="InterPro" id="IPR011330">
    <property type="entry name" value="Glyco_hydro/deAcase_b/a-brl"/>
</dbReference>
<reference evidence="4" key="1">
    <citation type="journal article" date="2019" name="Int. J. Syst. Evol. Microbiol.">
        <title>The Global Catalogue of Microorganisms (GCM) 10K type strain sequencing project: providing services to taxonomists for standard genome sequencing and annotation.</title>
        <authorList>
            <consortium name="The Broad Institute Genomics Platform"/>
            <consortium name="The Broad Institute Genome Sequencing Center for Infectious Disease"/>
            <person name="Wu L."/>
            <person name="Ma J."/>
        </authorList>
    </citation>
    <scope>NUCLEOTIDE SEQUENCE [LARGE SCALE GENOMIC DNA]</scope>
    <source>
        <strain evidence="4">JCM 18053</strain>
    </source>
</reference>
<gene>
    <name evidence="3" type="ORF">GCM10023213_26460</name>
</gene>
<feature type="transmembrane region" description="Helical" evidence="1">
    <location>
        <begin position="20"/>
        <end position="37"/>
    </location>
</feature>
<dbReference type="Pfam" id="PF01522">
    <property type="entry name" value="Polysacc_deac_1"/>
    <property type="match status" value="1"/>
</dbReference>
<dbReference type="PROSITE" id="PS51677">
    <property type="entry name" value="NODB"/>
    <property type="match status" value="1"/>
</dbReference>
<keyword evidence="1" id="KW-1133">Transmembrane helix</keyword>
<proteinExistence type="predicted"/>
<organism evidence="3 4">
    <name type="scientific">Prosthecobacter algae</name>
    <dbReference type="NCBI Taxonomy" id="1144682"/>
    <lineage>
        <taxon>Bacteria</taxon>
        <taxon>Pseudomonadati</taxon>
        <taxon>Verrucomicrobiota</taxon>
        <taxon>Verrucomicrobiia</taxon>
        <taxon>Verrucomicrobiales</taxon>
        <taxon>Verrucomicrobiaceae</taxon>
        <taxon>Prosthecobacter</taxon>
    </lineage>
</organism>
<comment type="caution">
    <text evidence="3">The sequence shown here is derived from an EMBL/GenBank/DDBJ whole genome shotgun (WGS) entry which is preliminary data.</text>
</comment>
<dbReference type="Proteomes" id="UP001499852">
    <property type="component" value="Unassembled WGS sequence"/>
</dbReference>
<protein>
    <submittedName>
        <fullName evidence="3">Polysaccharide deacetylase family protein</fullName>
    </submittedName>
</protein>
<dbReference type="PANTHER" id="PTHR10587:SF137">
    <property type="entry name" value="4-DEOXY-4-FORMAMIDO-L-ARABINOSE-PHOSPHOUNDECAPRENOL DEFORMYLASE ARND-RELATED"/>
    <property type="match status" value="1"/>
</dbReference>
<dbReference type="InterPro" id="IPR050248">
    <property type="entry name" value="Polysacc_deacetylase_ArnD"/>
</dbReference>
<keyword evidence="4" id="KW-1185">Reference proteome</keyword>
<evidence type="ECO:0000313" key="3">
    <source>
        <dbReference type="EMBL" id="GAA5141736.1"/>
    </source>
</evidence>